<organism evidence="2 3">
    <name type="scientific">Prunus armeniaca</name>
    <name type="common">Apricot</name>
    <name type="synonym">Armeniaca vulgaris</name>
    <dbReference type="NCBI Taxonomy" id="36596"/>
    <lineage>
        <taxon>Eukaryota</taxon>
        <taxon>Viridiplantae</taxon>
        <taxon>Streptophyta</taxon>
        <taxon>Embryophyta</taxon>
        <taxon>Tracheophyta</taxon>
        <taxon>Spermatophyta</taxon>
        <taxon>Magnoliopsida</taxon>
        <taxon>eudicotyledons</taxon>
        <taxon>Gunneridae</taxon>
        <taxon>Pentapetalae</taxon>
        <taxon>rosids</taxon>
        <taxon>fabids</taxon>
        <taxon>Rosales</taxon>
        <taxon>Rosaceae</taxon>
        <taxon>Amygdaloideae</taxon>
        <taxon>Amygdaleae</taxon>
        <taxon>Prunus</taxon>
    </lineage>
</organism>
<evidence type="ECO:0000313" key="3">
    <source>
        <dbReference type="Proteomes" id="UP000507245"/>
    </source>
</evidence>
<evidence type="ECO:0000256" key="1">
    <source>
        <dbReference type="SAM" id="MobiDB-lite"/>
    </source>
</evidence>
<dbReference type="Proteomes" id="UP000507245">
    <property type="component" value="Unassembled WGS sequence"/>
</dbReference>
<feature type="region of interest" description="Disordered" evidence="1">
    <location>
        <begin position="47"/>
        <end position="76"/>
    </location>
</feature>
<gene>
    <name evidence="2" type="ORF">ORAREDHAP_LOCUS29046</name>
</gene>
<name>A0A6J5X7M0_PRUAR</name>
<keyword evidence="3" id="KW-1185">Reference proteome</keyword>
<sequence>MASPTAFEFGLELQSLYRIDLAKDREIHELTTPRTQLQLTTRKKDPDLCRTVSTPTDQNCHPRETSRFSLLDLPED</sequence>
<reference evidence="3" key="1">
    <citation type="journal article" date="2020" name="Genome Biol.">
        <title>Gamete binning: chromosome-level and haplotype-resolved genome assembly enabled by high-throughput single-cell sequencing of gamete genomes.</title>
        <authorList>
            <person name="Campoy J.A."/>
            <person name="Sun H."/>
            <person name="Goel M."/>
            <person name="Jiao W.-B."/>
            <person name="Folz-Donahue K."/>
            <person name="Wang N."/>
            <person name="Rubio M."/>
            <person name="Liu C."/>
            <person name="Kukat C."/>
            <person name="Ruiz D."/>
            <person name="Huettel B."/>
            <person name="Schneeberger K."/>
        </authorList>
    </citation>
    <scope>NUCLEOTIDE SEQUENCE [LARGE SCALE GENOMIC DNA]</scope>
    <source>
        <strain evidence="3">cv. Rojo Pasion</strain>
    </source>
</reference>
<accession>A0A6J5X7M0</accession>
<dbReference type="AlphaFoldDB" id="A0A6J5X7M0"/>
<dbReference type="EMBL" id="CAEKKB010000004">
    <property type="protein sequence ID" value="CAB4308861.1"/>
    <property type="molecule type" value="Genomic_DNA"/>
</dbReference>
<proteinExistence type="predicted"/>
<protein>
    <submittedName>
        <fullName evidence="2">Uncharacterized protein</fullName>
    </submittedName>
</protein>
<evidence type="ECO:0000313" key="2">
    <source>
        <dbReference type="EMBL" id="CAB4308861.1"/>
    </source>
</evidence>